<name>A0ACC1NCF6_9HYPO</name>
<reference evidence="1" key="1">
    <citation type="submission" date="2022-08" db="EMBL/GenBank/DDBJ databases">
        <title>Genome Sequence of Lecanicillium fungicola.</title>
        <authorList>
            <person name="Buettner E."/>
        </authorList>
    </citation>
    <scope>NUCLEOTIDE SEQUENCE</scope>
    <source>
        <strain evidence="1">Babe33</strain>
    </source>
</reference>
<gene>
    <name evidence="1" type="ORF">NQ176_g4820</name>
</gene>
<comment type="caution">
    <text evidence="1">The sequence shown here is derived from an EMBL/GenBank/DDBJ whole genome shotgun (WGS) entry which is preliminary data.</text>
</comment>
<evidence type="ECO:0000313" key="1">
    <source>
        <dbReference type="EMBL" id="KAJ2976660.1"/>
    </source>
</evidence>
<evidence type="ECO:0000313" key="2">
    <source>
        <dbReference type="Proteomes" id="UP001143910"/>
    </source>
</evidence>
<sequence>MCQATRIYINHTVCGHRSKNPVLRVGPPCPISLAAGVGEVYCPLPELKWQDKEAESPEPCSICHDTKLWYLIINQDGVRKKWVPLISATDAVMHNKTSLNAMEIESSVESVGELEALEEIEETELMEEQESTELEDLEQRGEDVWQDWRNDEEEVLEEDRGDPPPPYSE</sequence>
<protein>
    <submittedName>
        <fullName evidence="1">Uncharacterized protein</fullName>
    </submittedName>
</protein>
<dbReference type="Proteomes" id="UP001143910">
    <property type="component" value="Unassembled WGS sequence"/>
</dbReference>
<dbReference type="EMBL" id="JANJQO010000556">
    <property type="protein sequence ID" value="KAJ2976660.1"/>
    <property type="molecule type" value="Genomic_DNA"/>
</dbReference>
<accession>A0ACC1NCF6</accession>
<organism evidence="1 2">
    <name type="scientific">Zarea fungicola</name>
    <dbReference type="NCBI Taxonomy" id="93591"/>
    <lineage>
        <taxon>Eukaryota</taxon>
        <taxon>Fungi</taxon>
        <taxon>Dikarya</taxon>
        <taxon>Ascomycota</taxon>
        <taxon>Pezizomycotina</taxon>
        <taxon>Sordariomycetes</taxon>
        <taxon>Hypocreomycetidae</taxon>
        <taxon>Hypocreales</taxon>
        <taxon>Cordycipitaceae</taxon>
        <taxon>Zarea</taxon>
    </lineage>
</organism>
<proteinExistence type="predicted"/>
<keyword evidence="2" id="KW-1185">Reference proteome</keyword>